<accession>A0A6N6N594</accession>
<keyword evidence="3 8" id="KW-0808">Transferase</keyword>
<dbReference type="InterPro" id="IPR018319">
    <property type="entry name" value="SelA-like"/>
</dbReference>
<dbReference type="NCBIfam" id="TIGR00474">
    <property type="entry name" value="selA"/>
    <property type="match status" value="1"/>
</dbReference>
<keyword evidence="13" id="KW-1185">Reference proteome</keyword>
<dbReference type="GO" id="GO:0001717">
    <property type="term" value="P:conversion of seryl-tRNAsec to selenocys-tRNAsec"/>
    <property type="evidence" value="ECO:0007669"/>
    <property type="project" value="UniProtKB-UniRule"/>
</dbReference>
<dbReference type="RefSeq" id="WP_151149771.1">
    <property type="nucleotide sequence ID" value="NZ_WAIE01000001.1"/>
</dbReference>
<dbReference type="Gene3D" id="3.90.1150.180">
    <property type="match status" value="1"/>
</dbReference>
<feature type="coiled-coil region" evidence="10">
    <location>
        <begin position="353"/>
        <end position="380"/>
    </location>
</feature>
<evidence type="ECO:0000256" key="2">
    <source>
        <dbReference type="ARBA" id="ARBA00022490"/>
    </source>
</evidence>
<keyword evidence="10" id="KW-0175">Coiled coil</keyword>
<gene>
    <name evidence="8" type="primary">selA</name>
    <name evidence="12" type="ORF">F8A88_03855</name>
</gene>
<comment type="subcellular location">
    <subcellularLocation>
        <location evidence="8">Cytoplasm</location>
    </subcellularLocation>
</comment>
<dbReference type="PANTHER" id="PTHR32328:SF0">
    <property type="entry name" value="L-SERYL-TRNA(SEC) SELENIUM TRANSFERASE"/>
    <property type="match status" value="1"/>
</dbReference>
<protein>
    <recommendedName>
        <fullName evidence="8">L-seryl-tRNA(Sec) selenium transferase</fullName>
        <ecNumber evidence="8">2.9.1.1</ecNumber>
    </recommendedName>
    <alternativeName>
        <fullName evidence="8">Selenocysteine synthase</fullName>
        <shortName evidence="8">Sec synthase</shortName>
    </alternativeName>
    <alternativeName>
        <fullName evidence="8">Selenocysteinyl-tRNA(Sec) synthase</fullName>
    </alternativeName>
</protein>
<evidence type="ECO:0000256" key="9">
    <source>
        <dbReference type="PIRSR" id="PIRSR618319-50"/>
    </source>
</evidence>
<evidence type="ECO:0000256" key="1">
    <source>
        <dbReference type="ARBA" id="ARBA00001933"/>
    </source>
</evidence>
<dbReference type="GO" id="GO:0005737">
    <property type="term" value="C:cytoplasm"/>
    <property type="evidence" value="ECO:0007669"/>
    <property type="project" value="UniProtKB-SubCell"/>
</dbReference>
<dbReference type="GO" id="GO:0004125">
    <property type="term" value="F:L-seryl-tRNA(Sec) selenium transferase activity"/>
    <property type="evidence" value="ECO:0007669"/>
    <property type="project" value="UniProtKB-UniRule"/>
</dbReference>
<name>A0A6N6N594_9BACT</name>
<keyword evidence="6 8" id="KW-0711">Selenium</keyword>
<keyword evidence="5 8" id="KW-0648">Protein biosynthesis</keyword>
<dbReference type="Proteomes" id="UP000438699">
    <property type="component" value="Unassembled WGS sequence"/>
</dbReference>
<keyword evidence="2 8" id="KW-0963">Cytoplasm</keyword>
<dbReference type="PANTHER" id="PTHR32328">
    <property type="entry name" value="L-SERYL-TRNA(SEC) SELENIUM TRANSFERASE"/>
    <property type="match status" value="1"/>
</dbReference>
<evidence type="ECO:0000256" key="5">
    <source>
        <dbReference type="ARBA" id="ARBA00022917"/>
    </source>
</evidence>
<dbReference type="InterPro" id="IPR015421">
    <property type="entry name" value="PyrdxlP-dep_Trfase_major"/>
</dbReference>
<evidence type="ECO:0000259" key="11">
    <source>
        <dbReference type="Pfam" id="PF12390"/>
    </source>
</evidence>
<dbReference type="GO" id="GO:0001514">
    <property type="term" value="P:selenocysteine incorporation"/>
    <property type="evidence" value="ECO:0007669"/>
    <property type="project" value="UniProtKB-UniRule"/>
</dbReference>
<evidence type="ECO:0000313" key="12">
    <source>
        <dbReference type="EMBL" id="KAB1443400.1"/>
    </source>
</evidence>
<dbReference type="OrthoDB" id="9787096at2"/>
<comment type="function">
    <text evidence="8">Converts seryl-tRNA(Sec) to selenocysteinyl-tRNA(Sec) required for selenoprotein biosynthesis.</text>
</comment>
<dbReference type="Pfam" id="PF12390">
    <property type="entry name" value="Se-cys_synth_N"/>
    <property type="match status" value="1"/>
</dbReference>
<evidence type="ECO:0000256" key="8">
    <source>
        <dbReference type="HAMAP-Rule" id="MF_00423"/>
    </source>
</evidence>
<dbReference type="EC" id="2.9.1.1" evidence="8"/>
<keyword evidence="4 8" id="KW-0663">Pyridoxal phosphate</keyword>
<dbReference type="InterPro" id="IPR015424">
    <property type="entry name" value="PyrdxlP-dep_Trfase"/>
</dbReference>
<comment type="cofactor">
    <cofactor evidence="1 8 9">
        <name>pyridoxal 5'-phosphate</name>
        <dbReference type="ChEBI" id="CHEBI:597326"/>
    </cofactor>
</comment>
<dbReference type="InterPro" id="IPR025862">
    <property type="entry name" value="SelA_trans_N_dom"/>
</dbReference>
<dbReference type="EMBL" id="WAIE01000001">
    <property type="protein sequence ID" value="KAB1443400.1"/>
    <property type="molecule type" value="Genomic_DNA"/>
</dbReference>
<evidence type="ECO:0000256" key="6">
    <source>
        <dbReference type="ARBA" id="ARBA00023266"/>
    </source>
</evidence>
<evidence type="ECO:0000256" key="4">
    <source>
        <dbReference type="ARBA" id="ARBA00022898"/>
    </source>
</evidence>
<dbReference type="UniPathway" id="UPA00906">
    <property type="reaction ID" value="UER00896"/>
</dbReference>
<dbReference type="SUPFAM" id="SSF53383">
    <property type="entry name" value="PLP-dependent transferases"/>
    <property type="match status" value="1"/>
</dbReference>
<comment type="caution">
    <text evidence="12">The sequence shown here is derived from an EMBL/GenBank/DDBJ whole genome shotgun (WGS) entry which is preliminary data.</text>
</comment>
<dbReference type="InterPro" id="IPR004534">
    <property type="entry name" value="SelA_trans"/>
</dbReference>
<comment type="similarity">
    <text evidence="7 8">Belongs to the SelA family.</text>
</comment>
<dbReference type="Pfam" id="PF03841">
    <property type="entry name" value="SelA"/>
    <property type="match status" value="1"/>
</dbReference>
<evidence type="ECO:0000256" key="3">
    <source>
        <dbReference type="ARBA" id="ARBA00022679"/>
    </source>
</evidence>
<dbReference type="HAMAP" id="MF_00423">
    <property type="entry name" value="SelA"/>
    <property type="match status" value="1"/>
</dbReference>
<feature type="modified residue" description="N6-(pyridoxal phosphate)lysine" evidence="8 9">
    <location>
        <position position="294"/>
    </location>
</feature>
<comment type="pathway">
    <text evidence="8">Aminoacyl-tRNA biosynthesis; selenocysteinyl-tRNA(Sec) biosynthesis; selenocysteinyl-tRNA(Sec) from L-seryl-tRNA(Sec) (bacterial route): step 1/1.</text>
</comment>
<organism evidence="12 13">
    <name type="scientific">Pseudodesulfovibrio senegalensis</name>
    <dbReference type="NCBI Taxonomy" id="1721087"/>
    <lineage>
        <taxon>Bacteria</taxon>
        <taxon>Pseudomonadati</taxon>
        <taxon>Thermodesulfobacteriota</taxon>
        <taxon>Desulfovibrionia</taxon>
        <taxon>Desulfovibrionales</taxon>
        <taxon>Desulfovibrionaceae</taxon>
    </lineage>
</organism>
<sequence length="465" mass="51094">MSRLFQHLPSVDPILTALTDDSTLAALPRPLLRELVNEFLDIKREEIRSGVVSEPEELAFERLLPAVMAMVRVKARPHFRRVLNATGVVIHTNMGRSLLAPEAVQAVVEACARYSNLEFDLATGERGSRYSHVEELLCTITGAEAAVVVNNNAAAVMLMLDTLAKGREVIVSRGQLVEIGGSFRIPDVMAKSGATLREVGATNRTHVRDYEQAIGDNTAALMRVHTSNFRMVGFTGEVDLPRMRELGDRYGLPVLEDLGSGTLFPLERAGMPSEPTVQEVVRQGADIVSFSGDKVLGGPQAGIIVGREEWISRIKVNPMNRALRIDKMTLAALEATLRLYLDMDSARTAVPTLRMITAEYRQLRSRAATLRRTLDRAVGEQVETSVRRGASRVGGGAFPERDLETALVAVVPKNISVDELRQRLLATDPPLVGRIEDNAFCLDPRTLASDEYRLVAEALNQALRQ</sequence>
<evidence type="ECO:0000313" key="13">
    <source>
        <dbReference type="Proteomes" id="UP000438699"/>
    </source>
</evidence>
<dbReference type="Gene3D" id="3.40.640.10">
    <property type="entry name" value="Type I PLP-dependent aspartate aminotransferase-like (Major domain)"/>
    <property type="match status" value="1"/>
</dbReference>
<dbReference type="AlphaFoldDB" id="A0A6N6N594"/>
<evidence type="ECO:0000256" key="7">
    <source>
        <dbReference type="ARBA" id="ARBA00044507"/>
    </source>
</evidence>
<evidence type="ECO:0000256" key="10">
    <source>
        <dbReference type="SAM" id="Coils"/>
    </source>
</evidence>
<feature type="domain" description="L-seryl-tRNA selenium transferase N-terminal" evidence="11">
    <location>
        <begin position="5"/>
        <end position="42"/>
    </location>
</feature>
<reference evidence="12 13" key="1">
    <citation type="journal article" date="2017" name="Int. J. Syst. Evol. Microbiol.">
        <title>Desulfovibrio senegalensis sp. nov., a mesophilic sulfate reducer isolated from marine sediment.</title>
        <authorList>
            <person name="Thioye A."/>
            <person name="Gam Z.B.A."/>
            <person name="Mbengue M."/>
            <person name="Cayol J.L."/>
            <person name="Joseph-Bartoli M."/>
            <person name="Toure-Kane C."/>
            <person name="Labat M."/>
        </authorList>
    </citation>
    <scope>NUCLEOTIDE SEQUENCE [LARGE SCALE GENOMIC DNA]</scope>
    <source>
        <strain evidence="12 13">DSM 101509</strain>
    </source>
</reference>
<proteinExistence type="inferred from homology"/>
<comment type="catalytic activity">
    <reaction evidence="8">
        <text>L-seryl-tRNA(Sec) + selenophosphate + H(+) = L-selenocysteinyl-tRNA(Sec) + phosphate</text>
        <dbReference type="Rhea" id="RHEA:22728"/>
        <dbReference type="Rhea" id="RHEA-COMP:9742"/>
        <dbReference type="Rhea" id="RHEA-COMP:9743"/>
        <dbReference type="ChEBI" id="CHEBI:15378"/>
        <dbReference type="ChEBI" id="CHEBI:16144"/>
        <dbReference type="ChEBI" id="CHEBI:43474"/>
        <dbReference type="ChEBI" id="CHEBI:78533"/>
        <dbReference type="ChEBI" id="CHEBI:78573"/>
        <dbReference type="EC" id="2.9.1.1"/>
    </reaction>
</comment>